<evidence type="ECO:0000313" key="2">
    <source>
        <dbReference type="Proteomes" id="UP000006222"/>
    </source>
</evidence>
<sequence>MAGCYDPSKSRRKAASDWVIKAASINEGVLCFRS</sequence>
<dbReference type="EMBL" id="AFAR01000220">
    <property type="protein sequence ID" value="EGF25603.1"/>
    <property type="molecule type" value="Genomic_DNA"/>
</dbReference>
<accession>F2AXQ7</accession>
<reference evidence="1 2" key="1">
    <citation type="journal article" date="2013" name="Mar. Genomics">
        <title>Expression of sulfatases in Rhodopirellula baltica and the diversity of sulfatases in the genus Rhodopirellula.</title>
        <authorList>
            <person name="Wegner C.E."/>
            <person name="Richter-Heitmann T."/>
            <person name="Klindworth A."/>
            <person name="Klockow C."/>
            <person name="Richter M."/>
            <person name="Achstetter T."/>
            <person name="Glockner F.O."/>
            <person name="Harder J."/>
        </authorList>
    </citation>
    <scope>NUCLEOTIDE SEQUENCE [LARGE SCALE GENOMIC DNA]</scope>
    <source>
        <strain evidence="1 2">WH47</strain>
    </source>
</reference>
<name>F2AXQ7_RHOBT</name>
<evidence type="ECO:0000313" key="1">
    <source>
        <dbReference type="EMBL" id="EGF25603.1"/>
    </source>
</evidence>
<gene>
    <name evidence="1" type="ORF">RBWH47_00485</name>
</gene>
<dbReference type="AlphaFoldDB" id="F2AXQ7"/>
<proteinExistence type="predicted"/>
<organism evidence="1 2">
    <name type="scientific">Rhodopirellula baltica WH47</name>
    <dbReference type="NCBI Taxonomy" id="991778"/>
    <lineage>
        <taxon>Bacteria</taxon>
        <taxon>Pseudomonadati</taxon>
        <taxon>Planctomycetota</taxon>
        <taxon>Planctomycetia</taxon>
        <taxon>Pirellulales</taxon>
        <taxon>Pirellulaceae</taxon>
        <taxon>Rhodopirellula</taxon>
    </lineage>
</organism>
<comment type="caution">
    <text evidence="1">The sequence shown here is derived from an EMBL/GenBank/DDBJ whole genome shotgun (WGS) entry which is preliminary data.</text>
</comment>
<protein>
    <submittedName>
        <fullName evidence="1">Uncharacterized protein</fullName>
    </submittedName>
</protein>
<dbReference type="Proteomes" id="UP000006222">
    <property type="component" value="Unassembled WGS sequence"/>
</dbReference>